<proteinExistence type="predicted"/>
<dbReference type="RefSeq" id="WP_119430864.1">
    <property type="nucleotide sequence ID" value="NZ_QWGE01000001.1"/>
</dbReference>
<name>A0A399SL67_9BACT</name>
<dbReference type="AlphaFoldDB" id="A0A399SL67"/>
<feature type="transmembrane region" description="Helical" evidence="1">
    <location>
        <begin position="18"/>
        <end position="34"/>
    </location>
</feature>
<feature type="transmembrane region" description="Helical" evidence="1">
    <location>
        <begin position="46"/>
        <end position="69"/>
    </location>
</feature>
<evidence type="ECO:0000313" key="3">
    <source>
        <dbReference type="Proteomes" id="UP000266005"/>
    </source>
</evidence>
<evidence type="ECO:0000256" key="1">
    <source>
        <dbReference type="SAM" id="Phobius"/>
    </source>
</evidence>
<reference evidence="3" key="1">
    <citation type="submission" date="2018-08" db="EMBL/GenBank/DDBJ databases">
        <title>Mucilaginibacter sp. MYSH2.</title>
        <authorList>
            <person name="Seo T."/>
        </authorList>
    </citation>
    <scope>NUCLEOTIDE SEQUENCE [LARGE SCALE GENOMIC DNA]</scope>
    <source>
        <strain evidence="3">KIRAN</strain>
    </source>
</reference>
<keyword evidence="1" id="KW-1133">Transmembrane helix</keyword>
<gene>
    <name evidence="2" type="ORF">D1627_03865</name>
</gene>
<dbReference type="EMBL" id="QWGE01000001">
    <property type="protein sequence ID" value="RIJ42982.1"/>
    <property type="molecule type" value="Genomic_DNA"/>
</dbReference>
<keyword evidence="1" id="KW-0472">Membrane</keyword>
<dbReference type="OrthoDB" id="852315at2"/>
<comment type="caution">
    <text evidence="2">The sequence shown here is derived from an EMBL/GenBank/DDBJ whole genome shotgun (WGS) entry which is preliminary data.</text>
</comment>
<evidence type="ECO:0000313" key="2">
    <source>
        <dbReference type="EMBL" id="RIJ42982.1"/>
    </source>
</evidence>
<accession>A0A399SL67</accession>
<organism evidence="2 3">
    <name type="scientific">Pontibacter oryzae</name>
    <dbReference type="NCBI Taxonomy" id="2304593"/>
    <lineage>
        <taxon>Bacteria</taxon>
        <taxon>Pseudomonadati</taxon>
        <taxon>Bacteroidota</taxon>
        <taxon>Cytophagia</taxon>
        <taxon>Cytophagales</taxon>
        <taxon>Hymenobacteraceae</taxon>
        <taxon>Pontibacter</taxon>
    </lineage>
</organism>
<keyword evidence="3" id="KW-1185">Reference proteome</keyword>
<protein>
    <submittedName>
        <fullName evidence="2">Uncharacterized protein</fullName>
    </submittedName>
</protein>
<dbReference type="Proteomes" id="UP000266005">
    <property type="component" value="Unassembled WGS sequence"/>
</dbReference>
<sequence>MYVNLFPGKQLRATKRSITLMGSFLFLGGGYALMREFLWFDGFRSGWALVSGLLGALGLLFIAFGTDFFRFKDAFFSMTPERIAYRLSLLGREHKIRWHDVQELVISDALIRFKLRCGKRVNMRIGAIQQPDIARHVSRSIHLAALEKGLPINGVKPSPPEPALQV</sequence>
<keyword evidence="1" id="KW-0812">Transmembrane</keyword>